<dbReference type="Proteomes" id="UP000011205">
    <property type="component" value="Unassembled WGS sequence"/>
</dbReference>
<protein>
    <recommendedName>
        <fullName evidence="6">Integral membrane protein</fullName>
    </recommendedName>
</protein>
<name>L8P1A1_STRVR</name>
<feature type="coiled-coil region" evidence="1">
    <location>
        <begin position="6"/>
        <end position="33"/>
    </location>
</feature>
<evidence type="ECO:0000313" key="4">
    <source>
        <dbReference type="EMBL" id="ELS51346.1"/>
    </source>
</evidence>
<feature type="transmembrane region" description="Helical" evidence="3">
    <location>
        <begin position="73"/>
        <end position="91"/>
    </location>
</feature>
<feature type="region of interest" description="Disordered" evidence="2">
    <location>
        <begin position="106"/>
        <end position="134"/>
    </location>
</feature>
<evidence type="ECO:0000256" key="2">
    <source>
        <dbReference type="SAM" id="MobiDB-lite"/>
    </source>
</evidence>
<feature type="transmembrane region" description="Helical" evidence="3">
    <location>
        <begin position="34"/>
        <end position="53"/>
    </location>
</feature>
<dbReference type="PATRIC" id="fig|1160705.3.peg.7609"/>
<accession>L8P1A1</accession>
<dbReference type="EMBL" id="AMLP01000235">
    <property type="protein sequence ID" value="ELS51346.1"/>
    <property type="molecule type" value="Genomic_DNA"/>
</dbReference>
<reference evidence="4 5" key="1">
    <citation type="journal article" date="2013" name="Genome Announc.">
        <title>Draft Genome Sequence of Streptomyces viridochromogenes Strain Tu57, Producer of Avilamycin.</title>
        <authorList>
            <person name="Gruning B.A."/>
            <person name="Erxleben A."/>
            <person name="Hahnlein A."/>
            <person name="Gunther S."/>
        </authorList>
    </citation>
    <scope>NUCLEOTIDE SEQUENCE [LARGE SCALE GENOMIC DNA]</scope>
    <source>
        <strain evidence="4 5">Tue57</strain>
    </source>
</reference>
<keyword evidence="3" id="KW-0812">Transmembrane</keyword>
<evidence type="ECO:0008006" key="6">
    <source>
        <dbReference type="Google" id="ProtNLM"/>
    </source>
</evidence>
<proteinExistence type="predicted"/>
<sequence>MGDAAARLAEDTAELARREVRAIQDEAMTALRRFGAGGLLLAGAGTCGVLALWTAHEAVLRAVESVLPRRRASVVLTCAYVSGAVALGLAARDRIRAAARTAARAMEDEAGQLEREHPAMPTGPGESGSEGAAS</sequence>
<evidence type="ECO:0000256" key="1">
    <source>
        <dbReference type="SAM" id="Coils"/>
    </source>
</evidence>
<keyword evidence="1" id="KW-0175">Coiled coil</keyword>
<evidence type="ECO:0000256" key="3">
    <source>
        <dbReference type="SAM" id="Phobius"/>
    </source>
</evidence>
<gene>
    <name evidence="4" type="ORF">STVIR_7697</name>
</gene>
<dbReference type="Pfam" id="PF07332">
    <property type="entry name" value="Phage_holin_3_6"/>
    <property type="match status" value="1"/>
</dbReference>
<evidence type="ECO:0000313" key="5">
    <source>
        <dbReference type="Proteomes" id="UP000011205"/>
    </source>
</evidence>
<organism evidence="4 5">
    <name type="scientific">Streptomyces viridochromogenes Tue57</name>
    <dbReference type="NCBI Taxonomy" id="1160705"/>
    <lineage>
        <taxon>Bacteria</taxon>
        <taxon>Bacillati</taxon>
        <taxon>Actinomycetota</taxon>
        <taxon>Actinomycetes</taxon>
        <taxon>Kitasatosporales</taxon>
        <taxon>Streptomycetaceae</taxon>
        <taxon>Streptomyces</taxon>
    </lineage>
</organism>
<keyword evidence="3" id="KW-0472">Membrane</keyword>
<keyword evidence="3" id="KW-1133">Transmembrane helix</keyword>
<comment type="caution">
    <text evidence="4">The sequence shown here is derived from an EMBL/GenBank/DDBJ whole genome shotgun (WGS) entry which is preliminary data.</text>
</comment>
<dbReference type="InterPro" id="IPR009937">
    <property type="entry name" value="Phage_holin_3_6"/>
</dbReference>
<dbReference type="AlphaFoldDB" id="L8P1A1"/>